<dbReference type="InterPro" id="IPR042266">
    <property type="entry name" value="PPPDE_sf"/>
</dbReference>
<evidence type="ECO:0000256" key="2">
    <source>
        <dbReference type="ARBA" id="ARBA00022670"/>
    </source>
</evidence>
<evidence type="ECO:0000259" key="6">
    <source>
        <dbReference type="PROSITE" id="PS51858"/>
    </source>
</evidence>
<dbReference type="Pfam" id="PF08324">
    <property type="entry name" value="PUL"/>
    <property type="match status" value="1"/>
</dbReference>
<dbReference type="InterPro" id="IPR011989">
    <property type="entry name" value="ARM-like"/>
</dbReference>
<dbReference type="InterPro" id="IPR013766">
    <property type="entry name" value="Thioredoxin_domain"/>
</dbReference>
<feature type="domain" description="PPPDE" evidence="6">
    <location>
        <begin position="4"/>
        <end position="144"/>
    </location>
</feature>
<evidence type="ECO:0000313" key="8">
    <source>
        <dbReference type="Proteomes" id="UP000799436"/>
    </source>
</evidence>
<dbReference type="PROSITE" id="PS51858">
    <property type="entry name" value="PPPDE"/>
    <property type="match status" value="1"/>
</dbReference>
<dbReference type="Pfam" id="PF05903">
    <property type="entry name" value="Peptidase_C97"/>
    <property type="match status" value="1"/>
</dbReference>
<dbReference type="Gene3D" id="3.40.30.10">
    <property type="entry name" value="Glutaredoxin"/>
    <property type="match status" value="1"/>
</dbReference>
<feature type="domain" description="Thioredoxin" evidence="4">
    <location>
        <begin position="149"/>
        <end position="296"/>
    </location>
</feature>
<evidence type="ECO:0000256" key="3">
    <source>
        <dbReference type="ARBA" id="ARBA00022801"/>
    </source>
</evidence>
<dbReference type="PROSITE" id="PS51352">
    <property type="entry name" value="THIOREDOXIN_2"/>
    <property type="match status" value="1"/>
</dbReference>
<keyword evidence="3" id="KW-0378">Hydrolase</keyword>
<dbReference type="Proteomes" id="UP000799436">
    <property type="component" value="Unassembled WGS sequence"/>
</dbReference>
<dbReference type="SMART" id="SM01179">
    <property type="entry name" value="DUF862"/>
    <property type="match status" value="1"/>
</dbReference>
<dbReference type="GO" id="GO:0008233">
    <property type="term" value="F:peptidase activity"/>
    <property type="evidence" value="ECO:0007669"/>
    <property type="project" value="UniProtKB-KW"/>
</dbReference>
<dbReference type="EMBL" id="ML995840">
    <property type="protein sequence ID" value="KAF2768798.1"/>
    <property type="molecule type" value="Genomic_DNA"/>
</dbReference>
<dbReference type="PANTHER" id="PTHR12378">
    <property type="entry name" value="DESUMOYLATING ISOPEPTIDASE"/>
    <property type="match status" value="1"/>
</dbReference>
<evidence type="ECO:0000256" key="1">
    <source>
        <dbReference type="ARBA" id="ARBA00008140"/>
    </source>
</evidence>
<dbReference type="OrthoDB" id="21221at2759"/>
<dbReference type="InterPro" id="IPR016024">
    <property type="entry name" value="ARM-type_fold"/>
</dbReference>
<comment type="similarity">
    <text evidence="1">Belongs to the DeSI family.</text>
</comment>
<dbReference type="AlphaFoldDB" id="A0A6G1L8Q1"/>
<accession>A0A6G1L8Q1</accession>
<dbReference type="SUPFAM" id="SSF48371">
    <property type="entry name" value="ARM repeat"/>
    <property type="match status" value="1"/>
</dbReference>
<sequence>MTAMEVELYVYDLTHGMARQMSRQFLGIHIDAVYHTSLVFDGIEYFFGAGVQTCYAGQTHHGQPMEKISLGSTNLPLETILEYLESLKQIYTSESYDLFAHNCNNFSNDFAMFLVGRGIPDHITSLPARVLETPFGQMLKPQIDASMRQVTQAPVPDQNVPKLPTTNGTAAQKTEPTLNISTATYGSVVNVTDLSSLEGHLTGAQATVSTVFFTSSTCAPCRLAYPTYDGLAEQYPQVLFVKADINYAQDVASRFQIRATPTFVTFINGTKTDEWSGADPGLLKSNVERAIQQAFPPHPHTLMSVPTLQFGSMKTVVYAKVPPLDKLTAKLGSSGQQQEFMVLKQFVEKRVQDPREATLPALGQLTFADKVLALPRDVRFAAVDLLRCAMVDPRVSGFYAEQQGHATIATIIRSVNESQATPHNLRLVTLHLACNLFTSPLFVAEILKSGNDLITLIVQLITNSLLDATHPTTRVAAASLAFNIATANYRIRREEGEEALADGEQVELAASLLETLGEENNPDASKALLLALGYLVYCAPQDGELMDLCKALDAKATVKAVKGQETLAKEIGSLF</sequence>
<dbReference type="Gene3D" id="1.25.10.10">
    <property type="entry name" value="Leucine-rich Repeat Variant"/>
    <property type="match status" value="1"/>
</dbReference>
<dbReference type="GO" id="GO:0006508">
    <property type="term" value="P:proteolysis"/>
    <property type="evidence" value="ECO:0007669"/>
    <property type="project" value="UniProtKB-KW"/>
</dbReference>
<feature type="domain" description="PUL" evidence="5">
    <location>
        <begin position="293"/>
        <end position="575"/>
    </location>
</feature>
<dbReference type="Gene3D" id="3.90.1720.30">
    <property type="entry name" value="PPPDE domains"/>
    <property type="match status" value="1"/>
</dbReference>
<keyword evidence="2" id="KW-0645">Protease</keyword>
<protein>
    <submittedName>
        <fullName evidence="7">DUF862-domain-containing protein</fullName>
    </submittedName>
</protein>
<reference evidence="7" key="1">
    <citation type="journal article" date="2020" name="Stud. Mycol.">
        <title>101 Dothideomycetes genomes: a test case for predicting lifestyles and emergence of pathogens.</title>
        <authorList>
            <person name="Haridas S."/>
            <person name="Albert R."/>
            <person name="Binder M."/>
            <person name="Bloem J."/>
            <person name="Labutti K."/>
            <person name="Salamov A."/>
            <person name="Andreopoulos B."/>
            <person name="Baker S."/>
            <person name="Barry K."/>
            <person name="Bills G."/>
            <person name="Bluhm B."/>
            <person name="Cannon C."/>
            <person name="Castanera R."/>
            <person name="Culley D."/>
            <person name="Daum C."/>
            <person name="Ezra D."/>
            <person name="Gonzalez J."/>
            <person name="Henrissat B."/>
            <person name="Kuo A."/>
            <person name="Liang C."/>
            <person name="Lipzen A."/>
            <person name="Lutzoni F."/>
            <person name="Magnuson J."/>
            <person name="Mondo S."/>
            <person name="Nolan M."/>
            <person name="Ohm R."/>
            <person name="Pangilinan J."/>
            <person name="Park H.-J."/>
            <person name="Ramirez L."/>
            <person name="Alfaro M."/>
            <person name="Sun H."/>
            <person name="Tritt A."/>
            <person name="Yoshinaga Y."/>
            <person name="Zwiers L.-H."/>
            <person name="Turgeon B."/>
            <person name="Goodwin S."/>
            <person name="Spatafora J."/>
            <person name="Crous P."/>
            <person name="Grigoriev I."/>
        </authorList>
    </citation>
    <scope>NUCLEOTIDE SEQUENCE</scope>
    <source>
        <strain evidence="7">CBS 116005</strain>
    </source>
</reference>
<proteinExistence type="inferred from homology"/>
<evidence type="ECO:0000259" key="5">
    <source>
        <dbReference type="PROSITE" id="PS51396"/>
    </source>
</evidence>
<dbReference type="InterPro" id="IPR036249">
    <property type="entry name" value="Thioredoxin-like_sf"/>
</dbReference>
<dbReference type="CDD" id="cd02947">
    <property type="entry name" value="TRX_family"/>
    <property type="match status" value="1"/>
</dbReference>
<organism evidence="7 8">
    <name type="scientific">Teratosphaeria nubilosa</name>
    <dbReference type="NCBI Taxonomy" id="161662"/>
    <lineage>
        <taxon>Eukaryota</taxon>
        <taxon>Fungi</taxon>
        <taxon>Dikarya</taxon>
        <taxon>Ascomycota</taxon>
        <taxon>Pezizomycotina</taxon>
        <taxon>Dothideomycetes</taxon>
        <taxon>Dothideomycetidae</taxon>
        <taxon>Mycosphaerellales</taxon>
        <taxon>Teratosphaeriaceae</taxon>
        <taxon>Teratosphaeria</taxon>
    </lineage>
</organism>
<name>A0A6G1L8Q1_9PEZI</name>
<keyword evidence="8" id="KW-1185">Reference proteome</keyword>
<evidence type="ECO:0000313" key="7">
    <source>
        <dbReference type="EMBL" id="KAF2768798.1"/>
    </source>
</evidence>
<dbReference type="SUPFAM" id="SSF52833">
    <property type="entry name" value="Thioredoxin-like"/>
    <property type="match status" value="1"/>
</dbReference>
<dbReference type="PANTHER" id="PTHR12378:SF7">
    <property type="entry name" value="DESUMOYLATING ISOPEPTIDASE 1"/>
    <property type="match status" value="1"/>
</dbReference>
<gene>
    <name evidence="7" type="ORF">EJ03DRAFT_294044</name>
</gene>
<evidence type="ECO:0000259" key="4">
    <source>
        <dbReference type="PROSITE" id="PS51352"/>
    </source>
</evidence>
<dbReference type="InterPro" id="IPR013535">
    <property type="entry name" value="PUL_dom"/>
</dbReference>
<dbReference type="Pfam" id="PF00085">
    <property type="entry name" value="Thioredoxin"/>
    <property type="match status" value="1"/>
</dbReference>
<dbReference type="GO" id="GO:0070646">
    <property type="term" value="P:protein modification by small protein removal"/>
    <property type="evidence" value="ECO:0007669"/>
    <property type="project" value="TreeGrafter"/>
</dbReference>
<dbReference type="InterPro" id="IPR008580">
    <property type="entry name" value="PPPDE_dom"/>
</dbReference>
<dbReference type="PROSITE" id="PS51396">
    <property type="entry name" value="PUL"/>
    <property type="match status" value="1"/>
</dbReference>